<sequence>MPRSLRKSISGFFRNTKPPTDDLPPPLPTTPLPSLVAETQRLSFVETPPKPSKPAVKPTRPAQLITPEMLRELRETIRLRYALDIEIWRQRDAKPFARDRLKENMKRSEAALERIRKTLTAWDREEYFKTPQEHAKFQEIKRRLMEGEKANWTQKPPWEFAYHGGNPYDGRMEADGRMAGQEDQSVGPKSIPVDLKGRTTLHQDLGMTIKDFYEG</sequence>
<proteinExistence type="predicted"/>
<organism evidence="3 4">
    <name type="scientific">Nothophoma quercina</name>
    <dbReference type="NCBI Taxonomy" id="749835"/>
    <lineage>
        <taxon>Eukaryota</taxon>
        <taxon>Fungi</taxon>
        <taxon>Dikarya</taxon>
        <taxon>Ascomycota</taxon>
        <taxon>Pezizomycotina</taxon>
        <taxon>Dothideomycetes</taxon>
        <taxon>Pleosporomycetidae</taxon>
        <taxon>Pleosporales</taxon>
        <taxon>Pleosporineae</taxon>
        <taxon>Didymellaceae</taxon>
        <taxon>Nothophoma</taxon>
    </lineage>
</organism>
<keyword evidence="4" id="KW-1185">Reference proteome</keyword>
<protein>
    <recommendedName>
        <fullName evidence="5">Mitochondrial ribosomal protein L28</fullName>
    </recommendedName>
</protein>
<accession>A0ABR3QTS8</accession>
<dbReference type="EMBL" id="JAKIXB020000031">
    <property type="protein sequence ID" value="KAL1595570.1"/>
    <property type="molecule type" value="Genomic_DNA"/>
</dbReference>
<evidence type="ECO:0000256" key="2">
    <source>
        <dbReference type="SAM" id="MobiDB-lite"/>
    </source>
</evidence>
<evidence type="ECO:0000256" key="1">
    <source>
        <dbReference type="SAM" id="Coils"/>
    </source>
</evidence>
<gene>
    <name evidence="3" type="ORF">SLS59_008208</name>
</gene>
<dbReference type="Proteomes" id="UP001521222">
    <property type="component" value="Unassembled WGS sequence"/>
</dbReference>
<feature type="coiled-coil region" evidence="1">
    <location>
        <begin position="98"/>
        <end position="125"/>
    </location>
</feature>
<name>A0ABR3QTS8_9PLEO</name>
<evidence type="ECO:0000313" key="3">
    <source>
        <dbReference type="EMBL" id="KAL1595570.1"/>
    </source>
</evidence>
<keyword evidence="1" id="KW-0175">Coiled coil</keyword>
<comment type="caution">
    <text evidence="3">The sequence shown here is derived from an EMBL/GenBank/DDBJ whole genome shotgun (WGS) entry which is preliminary data.</text>
</comment>
<evidence type="ECO:0000313" key="4">
    <source>
        <dbReference type="Proteomes" id="UP001521222"/>
    </source>
</evidence>
<feature type="region of interest" description="Disordered" evidence="2">
    <location>
        <begin position="1"/>
        <end position="32"/>
    </location>
</feature>
<evidence type="ECO:0008006" key="5">
    <source>
        <dbReference type="Google" id="ProtNLM"/>
    </source>
</evidence>
<feature type="compositionally biased region" description="Pro residues" evidence="2">
    <location>
        <begin position="21"/>
        <end position="31"/>
    </location>
</feature>
<reference evidence="3 4" key="1">
    <citation type="submission" date="2024-02" db="EMBL/GenBank/DDBJ databases">
        <title>De novo assembly and annotation of 12 fungi associated with fruit tree decline syndrome in Ontario, Canada.</title>
        <authorList>
            <person name="Sulman M."/>
            <person name="Ellouze W."/>
            <person name="Ilyukhin E."/>
        </authorList>
    </citation>
    <scope>NUCLEOTIDE SEQUENCE [LARGE SCALE GENOMIC DNA]</scope>
    <source>
        <strain evidence="3 4">M97-236</strain>
    </source>
</reference>